<keyword evidence="9 11" id="KW-0472">Membrane</keyword>
<comment type="similarity">
    <text evidence="3">Belongs to the selenoprotein S family.</text>
</comment>
<organism evidence="12 13">
    <name type="scientific">Trichoplax adhaerens</name>
    <name type="common">Trichoplax reptans</name>
    <dbReference type="NCBI Taxonomy" id="10228"/>
    <lineage>
        <taxon>Eukaryota</taxon>
        <taxon>Metazoa</taxon>
        <taxon>Placozoa</taxon>
        <taxon>Uniplacotomia</taxon>
        <taxon>Trichoplacea</taxon>
        <taxon>Trichoplacidae</taxon>
        <taxon>Trichoplax</taxon>
    </lineage>
</organism>
<accession>B3S7J3</accession>
<dbReference type="HOGENOM" id="CLU_1514353_0_0_1"/>
<feature type="compositionally biased region" description="Basic and acidic residues" evidence="10">
    <location>
        <begin position="129"/>
        <end position="141"/>
    </location>
</feature>
<dbReference type="STRING" id="10228.B3S7J3"/>
<dbReference type="InterPro" id="IPR009703">
    <property type="entry name" value="Selenoprotein_S"/>
</dbReference>
<evidence type="ECO:0000256" key="1">
    <source>
        <dbReference type="ARBA" id="ARBA00004389"/>
    </source>
</evidence>
<evidence type="ECO:0008006" key="14">
    <source>
        <dbReference type="Google" id="ProtNLM"/>
    </source>
</evidence>
<dbReference type="AlphaFoldDB" id="B3S7J3"/>
<proteinExistence type="inferred from homology"/>
<dbReference type="PhylomeDB" id="B3S7J3"/>
<sequence>MAQDDAPPFEDNSSQRTDYISTEYLGIFCWLAVIVAAIGYYLWTNKLKPAISNRQKIQYHQNKAANAKKNDSSEALARNEKMLAARAKLQEDYNLNVQSYIEKRKQQDEIKRQNDILKLESKLLGNGRRLHDPDSKDKPDNSKAQNKRNANKTSWRDNYNPLTGGGAMSSYRPSRRSG</sequence>
<dbReference type="PANTHER" id="PTHR28621:SF1">
    <property type="entry name" value="SELENOPROTEIN S"/>
    <property type="match status" value="1"/>
</dbReference>
<dbReference type="CTD" id="6757388"/>
<dbReference type="Gene3D" id="6.10.250.2950">
    <property type="match status" value="1"/>
</dbReference>
<feature type="compositionally biased region" description="Polar residues" evidence="10">
    <location>
        <begin position="151"/>
        <end position="161"/>
    </location>
</feature>
<dbReference type="EMBL" id="DS985254">
    <property type="protein sequence ID" value="EDV21300.1"/>
    <property type="molecule type" value="Genomic_DNA"/>
</dbReference>
<dbReference type="RefSeq" id="XP_002116267.1">
    <property type="nucleotide sequence ID" value="XM_002116231.1"/>
</dbReference>
<evidence type="ECO:0000256" key="11">
    <source>
        <dbReference type="SAM" id="Phobius"/>
    </source>
</evidence>
<dbReference type="OrthoDB" id="75792at2759"/>
<reference evidence="12 13" key="1">
    <citation type="journal article" date="2008" name="Nature">
        <title>The Trichoplax genome and the nature of placozoans.</title>
        <authorList>
            <person name="Srivastava M."/>
            <person name="Begovic E."/>
            <person name="Chapman J."/>
            <person name="Putnam N.H."/>
            <person name="Hellsten U."/>
            <person name="Kawashima T."/>
            <person name="Kuo A."/>
            <person name="Mitros T."/>
            <person name="Salamov A."/>
            <person name="Carpenter M.L."/>
            <person name="Signorovitch A.Y."/>
            <person name="Moreno M.A."/>
            <person name="Kamm K."/>
            <person name="Grimwood J."/>
            <person name="Schmutz J."/>
            <person name="Shapiro H."/>
            <person name="Grigoriev I.V."/>
            <person name="Buss L.W."/>
            <person name="Schierwater B."/>
            <person name="Dellaporta S.L."/>
            <person name="Rokhsar D.S."/>
        </authorList>
    </citation>
    <scope>NUCLEOTIDE SEQUENCE [LARGE SCALE GENOMIC DNA]</scope>
    <source>
        <strain evidence="12 13">Grell-BS-1999</strain>
    </source>
</reference>
<dbReference type="KEGG" id="tad:TRIADDRAFT_64251"/>
<keyword evidence="8 11" id="KW-1133">Transmembrane helix</keyword>
<evidence type="ECO:0000256" key="7">
    <source>
        <dbReference type="ARBA" id="ARBA00022933"/>
    </source>
</evidence>
<evidence type="ECO:0000256" key="8">
    <source>
        <dbReference type="ARBA" id="ARBA00022989"/>
    </source>
</evidence>
<name>B3S7J3_TRIAD</name>
<feature type="region of interest" description="Disordered" evidence="10">
    <location>
        <begin position="122"/>
        <end position="178"/>
    </location>
</feature>
<evidence type="ECO:0000256" key="6">
    <source>
        <dbReference type="ARBA" id="ARBA00022824"/>
    </source>
</evidence>
<feature type="transmembrane region" description="Helical" evidence="11">
    <location>
        <begin position="24"/>
        <end position="43"/>
    </location>
</feature>
<evidence type="ECO:0000256" key="5">
    <source>
        <dbReference type="ARBA" id="ARBA00022692"/>
    </source>
</evidence>
<dbReference type="GO" id="GO:0030970">
    <property type="term" value="P:retrograde protein transport, ER to cytosol"/>
    <property type="evidence" value="ECO:0000318"/>
    <property type="project" value="GO_Central"/>
</dbReference>
<dbReference type="GO" id="GO:0036513">
    <property type="term" value="C:Derlin-1 retrotranslocation complex"/>
    <property type="evidence" value="ECO:0000318"/>
    <property type="project" value="GO_Central"/>
</dbReference>
<dbReference type="InParanoid" id="B3S7J3"/>
<dbReference type="FunCoup" id="B3S7J3">
    <property type="interactions" value="236"/>
</dbReference>
<dbReference type="PANTHER" id="PTHR28621">
    <property type="entry name" value="SELENOPROTEIN S"/>
    <property type="match status" value="1"/>
</dbReference>
<keyword evidence="7" id="KW-0712">Selenocysteine</keyword>
<keyword evidence="6" id="KW-0256">Endoplasmic reticulum</keyword>
<comment type="subcellular location">
    <subcellularLocation>
        <location evidence="2">Cytoplasm</location>
    </subcellularLocation>
    <subcellularLocation>
        <location evidence="1">Endoplasmic reticulum membrane</location>
        <topology evidence="1">Single-pass membrane protein</topology>
    </subcellularLocation>
</comment>
<dbReference type="GeneID" id="6757388"/>
<gene>
    <name evidence="12" type="ORF">TRIADDRAFT_64251</name>
</gene>
<dbReference type="Pfam" id="PF06936">
    <property type="entry name" value="Selenoprotein_S"/>
    <property type="match status" value="1"/>
</dbReference>
<evidence type="ECO:0000313" key="13">
    <source>
        <dbReference type="Proteomes" id="UP000009022"/>
    </source>
</evidence>
<dbReference type="GO" id="GO:0036502">
    <property type="term" value="C:Derlin-1-VIMP complex"/>
    <property type="evidence" value="ECO:0000318"/>
    <property type="project" value="GO_Central"/>
</dbReference>
<feature type="non-terminal residue" evidence="12">
    <location>
        <position position="178"/>
    </location>
</feature>
<evidence type="ECO:0000256" key="4">
    <source>
        <dbReference type="ARBA" id="ARBA00022490"/>
    </source>
</evidence>
<protein>
    <recommendedName>
        <fullName evidence="14">Selenoprotein S</fullName>
    </recommendedName>
</protein>
<evidence type="ECO:0000313" key="12">
    <source>
        <dbReference type="EMBL" id="EDV21300.1"/>
    </source>
</evidence>
<keyword evidence="5 11" id="KW-0812">Transmembrane</keyword>
<keyword evidence="4" id="KW-0963">Cytoplasm</keyword>
<evidence type="ECO:0000256" key="10">
    <source>
        <dbReference type="SAM" id="MobiDB-lite"/>
    </source>
</evidence>
<dbReference type="Proteomes" id="UP000009022">
    <property type="component" value="Unassembled WGS sequence"/>
</dbReference>
<keyword evidence="13" id="KW-1185">Reference proteome</keyword>
<dbReference type="GO" id="GO:0030968">
    <property type="term" value="P:endoplasmic reticulum unfolded protein response"/>
    <property type="evidence" value="ECO:0000318"/>
    <property type="project" value="GO_Central"/>
</dbReference>
<evidence type="ECO:0000256" key="3">
    <source>
        <dbReference type="ARBA" id="ARBA00011034"/>
    </source>
</evidence>
<evidence type="ECO:0000256" key="2">
    <source>
        <dbReference type="ARBA" id="ARBA00004496"/>
    </source>
</evidence>
<evidence type="ECO:0000256" key="9">
    <source>
        <dbReference type="ARBA" id="ARBA00023136"/>
    </source>
</evidence>